<dbReference type="Proteomes" id="UP000199073">
    <property type="component" value="Unassembled WGS sequence"/>
</dbReference>
<dbReference type="GO" id="GO:0016740">
    <property type="term" value="F:transferase activity"/>
    <property type="evidence" value="ECO:0007669"/>
    <property type="project" value="UniProtKB-KW"/>
</dbReference>
<dbReference type="RefSeq" id="WP_092222406.1">
    <property type="nucleotide sequence ID" value="NZ_FNJI01000012.1"/>
</dbReference>
<keyword evidence="2" id="KW-0808">Transferase</keyword>
<reference evidence="2 3" key="1">
    <citation type="submission" date="2016-10" db="EMBL/GenBank/DDBJ databases">
        <authorList>
            <person name="de Groot N.N."/>
        </authorList>
    </citation>
    <scope>NUCLEOTIDE SEQUENCE [LARGE SCALE GENOMIC DNA]</scope>
    <source>
        <strain evidence="2 3">DSM 12130</strain>
    </source>
</reference>
<proteinExistence type="predicted"/>
<organism evidence="2 3">
    <name type="scientific">Desulforhopalus singaporensis</name>
    <dbReference type="NCBI Taxonomy" id="91360"/>
    <lineage>
        <taxon>Bacteria</taxon>
        <taxon>Pseudomonadati</taxon>
        <taxon>Thermodesulfobacteriota</taxon>
        <taxon>Desulfobulbia</taxon>
        <taxon>Desulfobulbales</taxon>
        <taxon>Desulfocapsaceae</taxon>
        <taxon>Desulforhopalus</taxon>
    </lineage>
</organism>
<dbReference type="OrthoDB" id="9790005at2"/>
<dbReference type="Pfam" id="PF00535">
    <property type="entry name" value="Glycos_transf_2"/>
    <property type="match status" value="1"/>
</dbReference>
<gene>
    <name evidence="2" type="ORF">SAMN05660330_02019</name>
</gene>
<dbReference type="STRING" id="91360.SAMN05660330_02019"/>
<keyword evidence="3" id="KW-1185">Reference proteome</keyword>
<dbReference type="Gene3D" id="3.90.550.10">
    <property type="entry name" value="Spore Coat Polysaccharide Biosynthesis Protein SpsA, Chain A"/>
    <property type="match status" value="1"/>
</dbReference>
<dbReference type="InterPro" id="IPR001173">
    <property type="entry name" value="Glyco_trans_2-like"/>
</dbReference>
<accession>A0A1H0QLF0</accession>
<sequence>MSSSISQPTDGQWDVTVVVPTLNGGKTLPDFFQALKMQSVRPREILVCDSSSDDDTEKICRHHQATFVTIAREKFDHGGTRSFLVKRAKGKMVVFLTQDAILATDDSLRNILVPLMNDPKIACCFGRQLPARDATFAAAHLRRFNYPENSYVRCFDDRKSYGLKTAFISNSFAAYKKECLAEVDYFKNGLIFGEDTCTLGRLLLSGYCVSYRADAAVYHSHNYSLAEEFRRSFDIGVLHSEQKWLPDTFGRAEKEGDRYVRSALAEIFSGNHYLLLGDWLCRNCSKLMGYKLGRHHRRLPPWLRPQLSMNRAWWEKGRNRRV</sequence>
<evidence type="ECO:0000313" key="3">
    <source>
        <dbReference type="Proteomes" id="UP000199073"/>
    </source>
</evidence>
<evidence type="ECO:0000313" key="2">
    <source>
        <dbReference type="EMBL" id="SDP18147.1"/>
    </source>
</evidence>
<dbReference type="InterPro" id="IPR029044">
    <property type="entry name" value="Nucleotide-diphossugar_trans"/>
</dbReference>
<dbReference type="PANTHER" id="PTHR43685">
    <property type="entry name" value="GLYCOSYLTRANSFERASE"/>
    <property type="match status" value="1"/>
</dbReference>
<dbReference type="CDD" id="cd00761">
    <property type="entry name" value="Glyco_tranf_GTA_type"/>
    <property type="match status" value="1"/>
</dbReference>
<dbReference type="SUPFAM" id="SSF53448">
    <property type="entry name" value="Nucleotide-diphospho-sugar transferases"/>
    <property type="match status" value="1"/>
</dbReference>
<protein>
    <submittedName>
        <fullName evidence="2">Rhamnosyltransferase</fullName>
    </submittedName>
</protein>
<dbReference type="PANTHER" id="PTHR43685:SF13">
    <property type="entry name" value="O ANTIGEN BIOSYNTHESIS RHAMNOSYLTRANSFERASE RFBN"/>
    <property type="match status" value="1"/>
</dbReference>
<dbReference type="GO" id="GO:0044010">
    <property type="term" value="P:single-species biofilm formation"/>
    <property type="evidence" value="ECO:0007669"/>
    <property type="project" value="TreeGrafter"/>
</dbReference>
<evidence type="ECO:0000259" key="1">
    <source>
        <dbReference type="Pfam" id="PF00535"/>
    </source>
</evidence>
<dbReference type="EMBL" id="FNJI01000012">
    <property type="protein sequence ID" value="SDP18147.1"/>
    <property type="molecule type" value="Genomic_DNA"/>
</dbReference>
<dbReference type="AlphaFoldDB" id="A0A1H0QLF0"/>
<dbReference type="InterPro" id="IPR050834">
    <property type="entry name" value="Glycosyltransf_2"/>
</dbReference>
<feature type="domain" description="Glycosyltransferase 2-like" evidence="1">
    <location>
        <begin position="16"/>
        <end position="182"/>
    </location>
</feature>
<name>A0A1H0QLF0_9BACT</name>